<keyword evidence="3" id="KW-1185">Reference proteome</keyword>
<dbReference type="AlphaFoldDB" id="A0A0H1BEH8"/>
<feature type="signal peptide" evidence="1">
    <location>
        <begin position="1"/>
        <end position="25"/>
    </location>
</feature>
<evidence type="ECO:0000256" key="1">
    <source>
        <dbReference type="SAM" id="SignalP"/>
    </source>
</evidence>
<evidence type="ECO:0000313" key="3">
    <source>
        <dbReference type="Proteomes" id="UP000053573"/>
    </source>
</evidence>
<organism evidence="2 3">
    <name type="scientific">Blastomyces silverae</name>
    <dbReference type="NCBI Taxonomy" id="2060906"/>
    <lineage>
        <taxon>Eukaryota</taxon>
        <taxon>Fungi</taxon>
        <taxon>Dikarya</taxon>
        <taxon>Ascomycota</taxon>
        <taxon>Pezizomycotina</taxon>
        <taxon>Eurotiomycetes</taxon>
        <taxon>Eurotiomycetidae</taxon>
        <taxon>Onygenales</taxon>
        <taxon>Ajellomycetaceae</taxon>
        <taxon>Blastomyces</taxon>
    </lineage>
</organism>
<proteinExistence type="predicted"/>
<sequence length="75" mass="8370">MHCGRIHLIPLGLWLLNSFFPHGHCSRSAGCTRCSYRSPAGMLRRLCQENDSGPSNSGNSKQRPILWYIKGLIDG</sequence>
<dbReference type="Proteomes" id="UP000053573">
    <property type="component" value="Unassembled WGS sequence"/>
</dbReference>
<protein>
    <recommendedName>
        <fullName evidence="4">Secreted protein</fullName>
    </recommendedName>
</protein>
<evidence type="ECO:0000313" key="2">
    <source>
        <dbReference type="EMBL" id="KLJ09533.1"/>
    </source>
</evidence>
<dbReference type="EMBL" id="LDEV01002327">
    <property type="protein sequence ID" value="KLJ09533.1"/>
    <property type="molecule type" value="Genomic_DNA"/>
</dbReference>
<comment type="caution">
    <text evidence="2">The sequence shown here is derived from an EMBL/GenBank/DDBJ whole genome shotgun (WGS) entry which is preliminary data.</text>
</comment>
<evidence type="ECO:0008006" key="4">
    <source>
        <dbReference type="Google" id="ProtNLM"/>
    </source>
</evidence>
<keyword evidence="1" id="KW-0732">Signal</keyword>
<reference evidence="3" key="1">
    <citation type="journal article" date="2015" name="PLoS Genet.">
        <title>The dynamic genome and transcriptome of the human fungal pathogen Blastomyces and close relative Emmonsia.</title>
        <authorList>
            <person name="Munoz J.F."/>
            <person name="Gauthier G.M."/>
            <person name="Desjardins C.A."/>
            <person name="Gallo J.E."/>
            <person name="Holder J."/>
            <person name="Sullivan T.D."/>
            <person name="Marty A.J."/>
            <person name="Carmen J.C."/>
            <person name="Chen Z."/>
            <person name="Ding L."/>
            <person name="Gujja S."/>
            <person name="Magrini V."/>
            <person name="Misas E."/>
            <person name="Mitreva M."/>
            <person name="Priest M."/>
            <person name="Saif S."/>
            <person name="Whiston E.A."/>
            <person name="Young S."/>
            <person name="Zeng Q."/>
            <person name="Goldman W.E."/>
            <person name="Mardis E.R."/>
            <person name="Taylor J.W."/>
            <person name="McEwen J.G."/>
            <person name="Clay O.K."/>
            <person name="Klein B.S."/>
            <person name="Cuomo C.A."/>
        </authorList>
    </citation>
    <scope>NUCLEOTIDE SEQUENCE [LARGE SCALE GENOMIC DNA]</scope>
    <source>
        <strain evidence="3">UAMH 139</strain>
    </source>
</reference>
<accession>A0A0H1BEH8</accession>
<name>A0A0H1BEH8_9EURO</name>
<feature type="chain" id="PRO_5005199327" description="Secreted protein" evidence="1">
    <location>
        <begin position="26"/>
        <end position="75"/>
    </location>
</feature>
<gene>
    <name evidence="2" type="ORF">EMPG_15059</name>
</gene>